<dbReference type="PANTHER" id="PTHR22777">
    <property type="entry name" value="HEMOLYSIN-RELATED"/>
    <property type="match status" value="1"/>
</dbReference>
<evidence type="ECO:0000256" key="9">
    <source>
        <dbReference type="PROSITE-ProRule" id="PRU00703"/>
    </source>
</evidence>
<gene>
    <name evidence="14" type="ORF">BECKTC1821D_GA0114238_11103</name>
</gene>
<dbReference type="Gene3D" id="3.30.465.10">
    <property type="match status" value="1"/>
</dbReference>
<evidence type="ECO:0000256" key="4">
    <source>
        <dbReference type="ARBA" id="ARBA00022692"/>
    </source>
</evidence>
<dbReference type="EMBL" id="CAADFS010000110">
    <property type="protein sequence ID" value="VFK50574.1"/>
    <property type="molecule type" value="Genomic_DNA"/>
</dbReference>
<feature type="transmembrane region" description="Helical" evidence="11">
    <location>
        <begin position="6"/>
        <end position="25"/>
    </location>
</feature>
<feature type="domain" description="CNNM transmembrane" evidence="13">
    <location>
        <begin position="2"/>
        <end position="192"/>
    </location>
</feature>
<keyword evidence="7 9" id="KW-0129">CBS domain</keyword>
<dbReference type="PANTHER" id="PTHR22777:SF32">
    <property type="entry name" value="UPF0053 INNER MEMBRANE PROTEIN YFJD"/>
    <property type="match status" value="1"/>
</dbReference>
<dbReference type="Pfam" id="PF03471">
    <property type="entry name" value="CorC_HlyC"/>
    <property type="match status" value="1"/>
</dbReference>
<proteinExistence type="inferred from homology"/>
<keyword evidence="8 10" id="KW-0472">Membrane</keyword>
<feature type="transmembrane region" description="Helical" evidence="11">
    <location>
        <begin position="92"/>
        <end position="109"/>
    </location>
</feature>
<dbReference type="GO" id="GO:0005886">
    <property type="term" value="C:plasma membrane"/>
    <property type="evidence" value="ECO:0007669"/>
    <property type="project" value="UniProtKB-SubCell"/>
</dbReference>
<sequence>MSEISLGVLLGILIFLVFLSAFFSGSETGMMALNRYRLRHLVKQENRAAIRTTELLKRPDRLIGLILLGNNFVNLFASALATVIAIRIWGEAGIPIATLILTAVVLIFAEVMPKTLAVLHPERIAFPTSFVLKPLLKIFYPGVWMVNWISNGLLRVMGITPDRTDEDKLTNDELRTVVNEAGPLISKRHKQMLVSILDLDTVTVDDIMIPRNEISGIDLEDAESIKEHLPRIRYARFPIYRGDISDVVGIVHLRELLAGTPSDEIEPEHLTVYAREPYFIPAATPLHTQLFNFQRQRKRMGLVVDEYGDIQGLVTLEDILEEIVGEFTTDPISIPNVHPQTDGSYLIDGSATIRELNRTMHWDLPTDGPKTLNGLILEHLETIPEPDTSTLLSGYPVDIIRTRGHAVKTARLYPRKQRTITVEEKEDSR</sequence>
<evidence type="ECO:0000259" key="13">
    <source>
        <dbReference type="PROSITE" id="PS51846"/>
    </source>
</evidence>
<comment type="subcellular location">
    <subcellularLocation>
        <location evidence="1">Cell membrane</location>
        <topology evidence="1">Multi-pass membrane protein</topology>
    </subcellularLocation>
</comment>
<dbReference type="InterPro" id="IPR002550">
    <property type="entry name" value="CNNM"/>
</dbReference>
<dbReference type="SUPFAM" id="SSF56176">
    <property type="entry name" value="FAD-binding/transporter-associated domain-like"/>
    <property type="match status" value="1"/>
</dbReference>
<dbReference type="InterPro" id="IPR044751">
    <property type="entry name" value="Ion_transp-like_CBS"/>
</dbReference>
<dbReference type="InterPro" id="IPR046342">
    <property type="entry name" value="CBS_dom_sf"/>
</dbReference>
<evidence type="ECO:0000256" key="6">
    <source>
        <dbReference type="ARBA" id="ARBA00022989"/>
    </source>
</evidence>
<feature type="transmembrane region" description="Helical" evidence="11">
    <location>
        <begin position="62"/>
        <end position="86"/>
    </location>
</feature>
<protein>
    <submittedName>
        <fullName evidence="14">Mg2+ and Co2+ transporter CorB, contains DUF21, CBS pair, and CorC-HlyC domains</fullName>
    </submittedName>
</protein>
<accession>A0A450Z9U3</accession>
<dbReference type="InterPro" id="IPR036318">
    <property type="entry name" value="FAD-bd_PCMH-like_sf"/>
</dbReference>
<keyword evidence="3" id="KW-1003">Cell membrane</keyword>
<keyword evidence="6 10" id="KW-1133">Transmembrane helix</keyword>
<dbReference type="Pfam" id="PF00571">
    <property type="entry name" value="CBS"/>
    <property type="match status" value="1"/>
</dbReference>
<dbReference type="PROSITE" id="PS51371">
    <property type="entry name" value="CBS"/>
    <property type="match status" value="1"/>
</dbReference>
<evidence type="ECO:0000256" key="7">
    <source>
        <dbReference type="ARBA" id="ARBA00023122"/>
    </source>
</evidence>
<evidence type="ECO:0000256" key="2">
    <source>
        <dbReference type="ARBA" id="ARBA00006337"/>
    </source>
</evidence>
<dbReference type="InterPro" id="IPR005170">
    <property type="entry name" value="Transptr-assoc_dom"/>
</dbReference>
<dbReference type="CDD" id="cd04590">
    <property type="entry name" value="CBS_pair_CorC_HlyC_assoc"/>
    <property type="match status" value="1"/>
</dbReference>
<feature type="domain" description="CBS" evidence="12">
    <location>
        <begin position="273"/>
        <end position="329"/>
    </location>
</feature>
<evidence type="ECO:0000256" key="5">
    <source>
        <dbReference type="ARBA" id="ARBA00022737"/>
    </source>
</evidence>
<dbReference type="Gene3D" id="3.10.580.10">
    <property type="entry name" value="CBS-domain"/>
    <property type="match status" value="1"/>
</dbReference>
<name>A0A450Z9U3_9GAMM</name>
<dbReference type="Pfam" id="PF01595">
    <property type="entry name" value="CNNM"/>
    <property type="match status" value="1"/>
</dbReference>
<dbReference type="InterPro" id="IPR000644">
    <property type="entry name" value="CBS_dom"/>
</dbReference>
<evidence type="ECO:0000256" key="8">
    <source>
        <dbReference type="ARBA" id="ARBA00023136"/>
    </source>
</evidence>
<dbReference type="PROSITE" id="PS51846">
    <property type="entry name" value="CNNM"/>
    <property type="match status" value="1"/>
</dbReference>
<dbReference type="NCBIfam" id="NF008604">
    <property type="entry name" value="PRK11573.1"/>
    <property type="match status" value="1"/>
</dbReference>
<dbReference type="SUPFAM" id="SSF54631">
    <property type="entry name" value="CBS-domain pair"/>
    <property type="match status" value="1"/>
</dbReference>
<keyword evidence="5" id="KW-0677">Repeat</keyword>
<evidence type="ECO:0000256" key="11">
    <source>
        <dbReference type="SAM" id="Phobius"/>
    </source>
</evidence>
<evidence type="ECO:0000256" key="10">
    <source>
        <dbReference type="PROSITE-ProRule" id="PRU01193"/>
    </source>
</evidence>
<evidence type="ECO:0000259" key="12">
    <source>
        <dbReference type="PROSITE" id="PS51371"/>
    </source>
</evidence>
<evidence type="ECO:0000256" key="1">
    <source>
        <dbReference type="ARBA" id="ARBA00004651"/>
    </source>
</evidence>
<dbReference type="AlphaFoldDB" id="A0A450Z9U3"/>
<keyword evidence="4 10" id="KW-0812">Transmembrane</keyword>
<dbReference type="GO" id="GO:0050660">
    <property type="term" value="F:flavin adenine dinucleotide binding"/>
    <property type="evidence" value="ECO:0007669"/>
    <property type="project" value="InterPro"/>
</dbReference>
<evidence type="ECO:0000313" key="14">
    <source>
        <dbReference type="EMBL" id="VFK50574.1"/>
    </source>
</evidence>
<evidence type="ECO:0000256" key="3">
    <source>
        <dbReference type="ARBA" id="ARBA00022475"/>
    </source>
</evidence>
<dbReference type="SMART" id="SM01091">
    <property type="entry name" value="CorC_HlyC"/>
    <property type="match status" value="1"/>
</dbReference>
<dbReference type="InterPro" id="IPR016169">
    <property type="entry name" value="FAD-bd_PCMH_sub2"/>
</dbReference>
<reference evidence="14" key="1">
    <citation type="submission" date="2019-02" db="EMBL/GenBank/DDBJ databases">
        <authorList>
            <person name="Gruber-Vodicka R. H."/>
            <person name="Seah K. B. B."/>
        </authorList>
    </citation>
    <scope>NUCLEOTIDE SEQUENCE</scope>
    <source>
        <strain evidence="14">BECK_BZ123</strain>
    </source>
</reference>
<comment type="similarity">
    <text evidence="2">Belongs to the UPF0053 family.</text>
</comment>
<organism evidence="14">
    <name type="scientific">Candidatus Kentrum sp. TC</name>
    <dbReference type="NCBI Taxonomy" id="2126339"/>
    <lineage>
        <taxon>Bacteria</taxon>
        <taxon>Pseudomonadati</taxon>
        <taxon>Pseudomonadota</taxon>
        <taxon>Gammaproteobacteria</taxon>
        <taxon>Candidatus Kentrum</taxon>
    </lineage>
</organism>